<name>A0A1M4NH85_HELBI</name>
<evidence type="ECO:0000313" key="2">
    <source>
        <dbReference type="EMBL" id="SFZ71786.1"/>
    </source>
</evidence>
<evidence type="ECO:0000256" key="1">
    <source>
        <dbReference type="SAM" id="SignalP"/>
    </source>
</evidence>
<accession>A0A1M4NH85</accession>
<reference evidence="2" key="1">
    <citation type="submission" date="2016-10" db="EMBL/GenBank/DDBJ databases">
        <title>Proteomic and phylogenetic analysis of the outer membrane protein repertoire of gastric Helicobacter species.</title>
        <authorList>
            <person name="Joosten M."/>
        </authorList>
    </citation>
    <scope>NUCLEOTIDE SEQUENCE</scope>
    <source>
        <strain evidence="2">14</strain>
    </source>
</reference>
<dbReference type="AlphaFoldDB" id="A0A1M4NH85"/>
<sequence length="206" mass="22726">MVFKIKIKSLVLSALMVVGVTQVAQAGEKNGFFLGLGYQQGKGGGGEYKKALSSGFPLYGLSAQVGGVGFANKWFGGQVYAFFDWDNSALFDDWRIWEKFGKKPTGGKWDVYAYGGAADMIVNIIPADSFAIGLVGGIQLAGNTWSYNNFSHSGFQFLFNAGGRIRFKEHVAVQAGIKFPMIPQKLTPEIKSIRRYVWYVNLNYIF</sequence>
<dbReference type="Pfam" id="PF01856">
    <property type="entry name" value="HP_OMP"/>
    <property type="match status" value="1"/>
</dbReference>
<dbReference type="EMBL" id="LT633354">
    <property type="protein sequence ID" value="SFZ71786.1"/>
    <property type="molecule type" value="Genomic_DNA"/>
</dbReference>
<feature type="signal peptide" evidence="1">
    <location>
        <begin position="1"/>
        <end position="26"/>
    </location>
</feature>
<gene>
    <name evidence="2" type="primary">omp1324</name>
</gene>
<organism evidence="2">
    <name type="scientific">Helicobacter bizzozeronii</name>
    <dbReference type="NCBI Taxonomy" id="56877"/>
    <lineage>
        <taxon>Bacteria</taxon>
        <taxon>Pseudomonadati</taxon>
        <taxon>Campylobacterota</taxon>
        <taxon>Epsilonproteobacteria</taxon>
        <taxon>Campylobacterales</taxon>
        <taxon>Helicobacteraceae</taxon>
        <taxon>Helicobacter</taxon>
    </lineage>
</organism>
<feature type="chain" id="PRO_5012815730" evidence="1">
    <location>
        <begin position="27"/>
        <end position="206"/>
    </location>
</feature>
<protein>
    <submittedName>
        <fullName evidence="2">OMP1324</fullName>
    </submittedName>
</protein>
<proteinExistence type="predicted"/>
<keyword evidence="1" id="KW-0732">Signal</keyword>
<dbReference type="InterPro" id="IPR002718">
    <property type="entry name" value="OMP_Helicobacter"/>
</dbReference>